<name>A0A1X6NLC4_PORUM</name>
<organism evidence="2 3">
    <name type="scientific">Porphyra umbilicalis</name>
    <name type="common">Purple laver</name>
    <name type="synonym">Red alga</name>
    <dbReference type="NCBI Taxonomy" id="2786"/>
    <lineage>
        <taxon>Eukaryota</taxon>
        <taxon>Rhodophyta</taxon>
        <taxon>Bangiophyceae</taxon>
        <taxon>Bangiales</taxon>
        <taxon>Bangiaceae</taxon>
        <taxon>Porphyra</taxon>
    </lineage>
</organism>
<proteinExistence type="predicted"/>
<evidence type="ECO:0000313" key="3">
    <source>
        <dbReference type="Proteomes" id="UP000218209"/>
    </source>
</evidence>
<feature type="compositionally biased region" description="Low complexity" evidence="1">
    <location>
        <begin position="44"/>
        <end position="66"/>
    </location>
</feature>
<feature type="region of interest" description="Disordered" evidence="1">
    <location>
        <begin position="1"/>
        <end position="87"/>
    </location>
</feature>
<reference evidence="2 3" key="1">
    <citation type="submission" date="2017-03" db="EMBL/GenBank/DDBJ databases">
        <title>WGS assembly of Porphyra umbilicalis.</title>
        <authorList>
            <person name="Brawley S.H."/>
            <person name="Blouin N.A."/>
            <person name="Ficko-Blean E."/>
            <person name="Wheeler G.L."/>
            <person name="Lohr M."/>
            <person name="Goodson H.V."/>
            <person name="Jenkins J.W."/>
            <person name="Blaby-Haas C.E."/>
            <person name="Helliwell K.E."/>
            <person name="Chan C."/>
            <person name="Marriage T."/>
            <person name="Bhattacharya D."/>
            <person name="Klein A.S."/>
            <person name="Badis Y."/>
            <person name="Brodie J."/>
            <person name="Cao Y."/>
            <person name="Collen J."/>
            <person name="Dittami S.M."/>
            <person name="Gachon C.M."/>
            <person name="Green B.R."/>
            <person name="Karpowicz S."/>
            <person name="Kim J.W."/>
            <person name="Kudahl U."/>
            <person name="Lin S."/>
            <person name="Michel G."/>
            <person name="Mittag M."/>
            <person name="Olson B.J."/>
            <person name="Pangilinan J."/>
            <person name="Peng Y."/>
            <person name="Qiu H."/>
            <person name="Shu S."/>
            <person name="Singer J.T."/>
            <person name="Smith A.G."/>
            <person name="Sprecher B.N."/>
            <person name="Wagner V."/>
            <person name="Wang W."/>
            <person name="Wang Z.-Y."/>
            <person name="Yan J."/>
            <person name="Yarish C."/>
            <person name="Zoeuner-Riek S."/>
            <person name="Zhuang Y."/>
            <person name="Zou Y."/>
            <person name="Lindquist E.A."/>
            <person name="Grimwood J."/>
            <person name="Barry K."/>
            <person name="Rokhsar D.S."/>
            <person name="Schmutz J."/>
            <person name="Stiller J.W."/>
            <person name="Grossman A.R."/>
            <person name="Prochnik S.E."/>
        </authorList>
    </citation>
    <scope>NUCLEOTIDE SEQUENCE [LARGE SCALE GENOMIC DNA]</scope>
    <source>
        <strain evidence="2">4086291</strain>
    </source>
</reference>
<keyword evidence="3" id="KW-1185">Reference proteome</keyword>
<dbReference type="Proteomes" id="UP000218209">
    <property type="component" value="Unassembled WGS sequence"/>
</dbReference>
<sequence length="169" mass="17625">MWPAPRRLRRWTKTPPTLRAHPPPRRGGRHGRRCRRCRRRHGAADAGGTPGRARAASRPPARACGGWTTPTGESPRGVPAPRLPVCSTGGWRRRARATLPPTGGRWRAAVGALAGAHRPAAVPHTPTVGAFEGGAAATRGVGGRTSVAATRVPNGASAAGATPRERGVH</sequence>
<evidence type="ECO:0000256" key="1">
    <source>
        <dbReference type="SAM" id="MobiDB-lite"/>
    </source>
</evidence>
<dbReference type="EMBL" id="KV919757">
    <property type="protein sequence ID" value="OSX69133.1"/>
    <property type="molecule type" value="Genomic_DNA"/>
</dbReference>
<feature type="compositionally biased region" description="Basic residues" evidence="1">
    <location>
        <begin position="1"/>
        <end position="12"/>
    </location>
</feature>
<protein>
    <submittedName>
        <fullName evidence="2">Uncharacterized protein</fullName>
    </submittedName>
</protein>
<feature type="compositionally biased region" description="Basic residues" evidence="1">
    <location>
        <begin position="22"/>
        <end position="41"/>
    </location>
</feature>
<dbReference type="AlphaFoldDB" id="A0A1X6NLC4"/>
<gene>
    <name evidence="2" type="ORF">BU14_1817s0002</name>
</gene>
<evidence type="ECO:0000313" key="2">
    <source>
        <dbReference type="EMBL" id="OSX69133.1"/>
    </source>
</evidence>
<accession>A0A1X6NLC4</accession>